<reference evidence="4" key="1">
    <citation type="journal article" date="2017" name="Nat. Ecol. Evol.">
        <title>Genome expansion and lineage-specific genetic innovations in the forest pathogenic fungi Armillaria.</title>
        <authorList>
            <person name="Sipos G."/>
            <person name="Prasanna A.N."/>
            <person name="Walter M.C."/>
            <person name="O'Connor E."/>
            <person name="Balint B."/>
            <person name="Krizsan K."/>
            <person name="Kiss B."/>
            <person name="Hess J."/>
            <person name="Varga T."/>
            <person name="Slot J."/>
            <person name="Riley R."/>
            <person name="Boka B."/>
            <person name="Rigling D."/>
            <person name="Barry K."/>
            <person name="Lee J."/>
            <person name="Mihaltcheva S."/>
            <person name="LaButti K."/>
            <person name="Lipzen A."/>
            <person name="Waldron R."/>
            <person name="Moloney N.M."/>
            <person name="Sperisen C."/>
            <person name="Kredics L."/>
            <person name="Vagvoelgyi C."/>
            <person name="Patrignani A."/>
            <person name="Fitzpatrick D."/>
            <person name="Nagy I."/>
            <person name="Doyle S."/>
            <person name="Anderson J.B."/>
            <person name="Grigoriev I.V."/>
            <person name="Gueldener U."/>
            <person name="Muensterkoetter M."/>
            <person name="Nagy L.G."/>
        </authorList>
    </citation>
    <scope>NUCLEOTIDE SEQUENCE [LARGE SCALE GENOMIC DNA]</scope>
    <source>
        <strain evidence="4">28-4</strain>
    </source>
</reference>
<keyword evidence="2" id="KW-0472">Membrane</keyword>
<keyword evidence="4" id="KW-1185">Reference proteome</keyword>
<dbReference type="Proteomes" id="UP000218334">
    <property type="component" value="Unassembled WGS sequence"/>
</dbReference>
<sequence>MSEEQVSLAMVNQELLGVFVHGIHTSIVVFTLWAIFSSKERRPKTRNIMVFLIVLLYIFATICVATNWAFATMYLFTGKGSSNTIVRYLHRWPGTVALGMNSSIADWITIWRCWIIWGRRWYDVEPAFPYSVINLPSQPLRDTAIFGRSPSEVDWTVVYLCCSLGTTLLCTTLITYRIVTAKKGTNDCTNTNTYHRVIEVLIESALLYAIGLIGFIVLITLNLSTSFFAQTLFVSITAISPTLIAARVASGNARPNDSWQASNNASSLRFGSAAHSTSVNADSELTANRQDADLEQGGSEATDNRELEHVVNTGQVPENRGKEAASNF</sequence>
<accession>A0A2H3BUV1</accession>
<evidence type="ECO:0000256" key="2">
    <source>
        <dbReference type="SAM" id="Phobius"/>
    </source>
</evidence>
<feature type="transmembrane region" description="Helical" evidence="2">
    <location>
        <begin position="15"/>
        <end position="36"/>
    </location>
</feature>
<feature type="region of interest" description="Disordered" evidence="1">
    <location>
        <begin position="290"/>
        <end position="328"/>
    </location>
</feature>
<evidence type="ECO:0000313" key="4">
    <source>
        <dbReference type="Proteomes" id="UP000218334"/>
    </source>
</evidence>
<keyword evidence="2" id="KW-1133">Transmembrane helix</keyword>
<dbReference type="AlphaFoldDB" id="A0A2H3BUV1"/>
<protein>
    <submittedName>
        <fullName evidence="3">Uncharacterized protein</fullName>
    </submittedName>
</protein>
<gene>
    <name evidence="3" type="ORF">ARMSODRAFT_1005918</name>
</gene>
<dbReference type="EMBL" id="KZ293439">
    <property type="protein sequence ID" value="PBK66836.1"/>
    <property type="molecule type" value="Genomic_DNA"/>
</dbReference>
<feature type="transmembrane region" description="Helical" evidence="2">
    <location>
        <begin position="200"/>
        <end position="221"/>
    </location>
</feature>
<feature type="compositionally biased region" description="Basic and acidic residues" evidence="1">
    <location>
        <begin position="319"/>
        <end position="328"/>
    </location>
</feature>
<feature type="transmembrane region" description="Helical" evidence="2">
    <location>
        <begin position="227"/>
        <end position="246"/>
    </location>
</feature>
<evidence type="ECO:0000256" key="1">
    <source>
        <dbReference type="SAM" id="MobiDB-lite"/>
    </source>
</evidence>
<proteinExistence type="predicted"/>
<dbReference type="STRING" id="1076256.A0A2H3BUV1"/>
<keyword evidence="2" id="KW-0812">Transmembrane</keyword>
<name>A0A2H3BUV1_9AGAR</name>
<organism evidence="3 4">
    <name type="scientific">Armillaria solidipes</name>
    <dbReference type="NCBI Taxonomy" id="1076256"/>
    <lineage>
        <taxon>Eukaryota</taxon>
        <taxon>Fungi</taxon>
        <taxon>Dikarya</taxon>
        <taxon>Basidiomycota</taxon>
        <taxon>Agaricomycotina</taxon>
        <taxon>Agaricomycetes</taxon>
        <taxon>Agaricomycetidae</taxon>
        <taxon>Agaricales</taxon>
        <taxon>Marasmiineae</taxon>
        <taxon>Physalacriaceae</taxon>
        <taxon>Armillaria</taxon>
    </lineage>
</organism>
<feature type="transmembrane region" description="Helical" evidence="2">
    <location>
        <begin position="48"/>
        <end position="70"/>
    </location>
</feature>
<evidence type="ECO:0000313" key="3">
    <source>
        <dbReference type="EMBL" id="PBK66836.1"/>
    </source>
</evidence>
<feature type="transmembrane region" description="Helical" evidence="2">
    <location>
        <begin position="157"/>
        <end position="179"/>
    </location>
</feature>